<dbReference type="InterPro" id="IPR029471">
    <property type="entry name" value="HNH_5"/>
</dbReference>
<dbReference type="RefSeq" id="WP_081450959.1">
    <property type="nucleotide sequence ID" value="NZ_CAQN01001334.1"/>
</dbReference>
<reference evidence="2 3" key="1">
    <citation type="submission" date="2013-01" db="EMBL/GenBank/DDBJ databases">
        <authorList>
            <person name="Bench S."/>
        </authorList>
    </citation>
    <scope>NUCLEOTIDE SEQUENCE [LARGE SCALE GENOMIC DNA]</scope>
    <source>
        <strain evidence="2 3">WH 0402</strain>
    </source>
</reference>
<evidence type="ECO:0000313" key="3">
    <source>
        <dbReference type="Proteomes" id="UP000018130"/>
    </source>
</evidence>
<gene>
    <name evidence="2" type="ORF">CWATWH0402_2271</name>
</gene>
<dbReference type="GeneID" id="99016638"/>
<protein>
    <recommendedName>
        <fullName evidence="1">HNH endonuclease 5 domain-containing protein</fullName>
    </recommendedName>
</protein>
<dbReference type="Proteomes" id="UP000018130">
    <property type="component" value="Unassembled WGS sequence"/>
</dbReference>
<evidence type="ECO:0000259" key="1">
    <source>
        <dbReference type="Pfam" id="PF14279"/>
    </source>
</evidence>
<sequence>MAICYICENEITKENKYKEHIIPNAIGGKLKSGDLICSNCSPHFDSMLFI</sequence>
<name>T2K0L5_CROWT</name>
<organism evidence="2 3">
    <name type="scientific">Crocosphaera watsonii WH 0402</name>
    <dbReference type="NCBI Taxonomy" id="1284629"/>
    <lineage>
        <taxon>Bacteria</taxon>
        <taxon>Bacillati</taxon>
        <taxon>Cyanobacteriota</taxon>
        <taxon>Cyanophyceae</taxon>
        <taxon>Oscillatoriophycideae</taxon>
        <taxon>Chroococcales</taxon>
        <taxon>Aphanothecaceae</taxon>
        <taxon>Crocosphaera</taxon>
    </lineage>
</organism>
<reference evidence="2 3" key="2">
    <citation type="submission" date="2013-09" db="EMBL/GenBank/DDBJ databases">
        <title>Whole genome comparison of six Crocosphaera watsonii strains with differing phenotypes.</title>
        <authorList>
            <person name="Bench S.R."/>
            <person name="Heller P."/>
            <person name="Frank I."/>
            <person name="Arciniega M."/>
            <person name="Shilova I.N."/>
            <person name="Zehr J.P."/>
        </authorList>
    </citation>
    <scope>NUCLEOTIDE SEQUENCE [LARGE SCALE GENOMIC DNA]</scope>
    <source>
        <strain evidence="2 3">WH 0402</strain>
    </source>
</reference>
<evidence type="ECO:0000313" key="2">
    <source>
        <dbReference type="EMBL" id="CCQ71034.1"/>
    </source>
</evidence>
<dbReference type="Pfam" id="PF14279">
    <property type="entry name" value="HNH_5"/>
    <property type="match status" value="1"/>
</dbReference>
<accession>T2K0L5</accession>
<dbReference type="EMBL" id="CAQN01001334">
    <property type="protein sequence ID" value="CCQ71034.1"/>
    <property type="molecule type" value="Genomic_DNA"/>
</dbReference>
<proteinExistence type="predicted"/>
<feature type="domain" description="HNH endonuclease 5" evidence="1">
    <location>
        <begin position="4"/>
        <end position="45"/>
    </location>
</feature>
<comment type="caution">
    <text evidence="2">The sequence shown here is derived from an EMBL/GenBank/DDBJ whole genome shotgun (WGS) entry which is preliminary data.</text>
</comment>
<dbReference type="AlphaFoldDB" id="T2K0L5"/>